<gene>
    <name evidence="3" type="ORF">AAHA92_15863</name>
</gene>
<dbReference type="Proteomes" id="UP001567538">
    <property type="component" value="Unassembled WGS sequence"/>
</dbReference>
<feature type="compositionally biased region" description="Polar residues" evidence="1">
    <location>
        <begin position="1"/>
        <end position="11"/>
    </location>
</feature>
<feature type="domain" description="DUF7054" evidence="2">
    <location>
        <begin position="33"/>
        <end position="115"/>
    </location>
</feature>
<reference evidence="3 4" key="1">
    <citation type="submission" date="2024-06" db="EMBL/GenBank/DDBJ databases">
        <title>A chromosome level genome sequence of Diviner's sage (Salvia divinorum).</title>
        <authorList>
            <person name="Ford S.A."/>
            <person name="Ro D.-K."/>
            <person name="Ness R.W."/>
            <person name="Phillips M.A."/>
        </authorList>
    </citation>
    <scope>NUCLEOTIDE SEQUENCE [LARGE SCALE GENOMIC DNA]</scope>
    <source>
        <strain evidence="3">SAF-2024a</strain>
        <tissue evidence="3">Leaf</tissue>
    </source>
</reference>
<feature type="region of interest" description="Disordered" evidence="1">
    <location>
        <begin position="1"/>
        <end position="28"/>
    </location>
</feature>
<organism evidence="3 4">
    <name type="scientific">Salvia divinorum</name>
    <name type="common">Maria pastora</name>
    <name type="synonym">Diviner's sage</name>
    <dbReference type="NCBI Taxonomy" id="28513"/>
    <lineage>
        <taxon>Eukaryota</taxon>
        <taxon>Viridiplantae</taxon>
        <taxon>Streptophyta</taxon>
        <taxon>Embryophyta</taxon>
        <taxon>Tracheophyta</taxon>
        <taxon>Spermatophyta</taxon>
        <taxon>Magnoliopsida</taxon>
        <taxon>eudicotyledons</taxon>
        <taxon>Gunneridae</taxon>
        <taxon>Pentapetalae</taxon>
        <taxon>asterids</taxon>
        <taxon>lamiids</taxon>
        <taxon>Lamiales</taxon>
        <taxon>Lamiaceae</taxon>
        <taxon>Nepetoideae</taxon>
        <taxon>Mentheae</taxon>
        <taxon>Salviinae</taxon>
        <taxon>Salvia</taxon>
        <taxon>Salvia subgen. Calosphace</taxon>
    </lineage>
</organism>
<keyword evidence="4" id="KW-1185">Reference proteome</keyword>
<evidence type="ECO:0000313" key="4">
    <source>
        <dbReference type="Proteomes" id="UP001567538"/>
    </source>
</evidence>
<dbReference type="Pfam" id="PF23156">
    <property type="entry name" value="DUF7054"/>
    <property type="match status" value="1"/>
</dbReference>
<dbReference type="InterPro" id="IPR040358">
    <property type="entry name" value="At4g22758-like"/>
</dbReference>
<evidence type="ECO:0000259" key="2">
    <source>
        <dbReference type="Pfam" id="PF23156"/>
    </source>
</evidence>
<protein>
    <recommendedName>
        <fullName evidence="2">DUF7054 domain-containing protein</fullName>
    </recommendedName>
</protein>
<name>A0ABD1GTQ9_SALDI</name>
<evidence type="ECO:0000256" key="1">
    <source>
        <dbReference type="SAM" id="MobiDB-lite"/>
    </source>
</evidence>
<dbReference type="PANTHER" id="PTHR33270:SF7">
    <property type="entry name" value="SNRNP25 UBIQUITIN-LIKE DOMAIN-CONTAINING PROTEIN"/>
    <property type="match status" value="1"/>
</dbReference>
<proteinExistence type="predicted"/>
<dbReference type="EMBL" id="JBEAFC010000007">
    <property type="protein sequence ID" value="KAL1547516.1"/>
    <property type="molecule type" value="Genomic_DNA"/>
</dbReference>
<dbReference type="PANTHER" id="PTHR33270">
    <property type="entry name" value="BNAC05G50380D PROTEIN"/>
    <property type="match status" value="1"/>
</dbReference>
<dbReference type="InterPro" id="IPR055482">
    <property type="entry name" value="DUF7054"/>
</dbReference>
<accession>A0ABD1GTQ9</accession>
<evidence type="ECO:0000313" key="3">
    <source>
        <dbReference type="EMBL" id="KAL1547516.1"/>
    </source>
</evidence>
<comment type="caution">
    <text evidence="3">The sequence shown here is derived from an EMBL/GenBank/DDBJ whole genome shotgun (WGS) entry which is preliminary data.</text>
</comment>
<sequence>MGSLSPPQRQNYGAERQRKNNGGGVADVRPRQLTKVLFNVSMQNSLWPVQVMMSPENTARELVKAAIGVYAEEKRRPELRCADPGRYQLHYSQFSLESLKPEVKLTDLGSRNFYISAKNIEYRTFFEHSQY</sequence>
<dbReference type="AlphaFoldDB" id="A0ABD1GTQ9"/>